<keyword evidence="1" id="KW-0812">Transmembrane</keyword>
<organism evidence="2 3">
    <name type="scientific">Pythium insidiosum</name>
    <name type="common">Pythiosis disease agent</name>
    <dbReference type="NCBI Taxonomy" id="114742"/>
    <lineage>
        <taxon>Eukaryota</taxon>
        <taxon>Sar</taxon>
        <taxon>Stramenopiles</taxon>
        <taxon>Oomycota</taxon>
        <taxon>Peronosporomycetes</taxon>
        <taxon>Pythiales</taxon>
        <taxon>Pythiaceae</taxon>
        <taxon>Pythium</taxon>
    </lineage>
</organism>
<evidence type="ECO:0008006" key="4">
    <source>
        <dbReference type="Google" id="ProtNLM"/>
    </source>
</evidence>
<keyword evidence="3" id="KW-1185">Reference proteome</keyword>
<keyword evidence="1" id="KW-0472">Membrane</keyword>
<feature type="transmembrane region" description="Helical" evidence="1">
    <location>
        <begin position="145"/>
        <end position="170"/>
    </location>
</feature>
<protein>
    <recommendedName>
        <fullName evidence="4">Transmembrane protein</fullName>
    </recommendedName>
</protein>
<comment type="caution">
    <text evidence="2">The sequence shown here is derived from an EMBL/GenBank/DDBJ whole genome shotgun (WGS) entry which is preliminary data.</text>
</comment>
<accession>A0AAD5Q6Y1</accession>
<reference evidence="2" key="1">
    <citation type="submission" date="2021-12" db="EMBL/GenBank/DDBJ databases">
        <title>Prjna785345.</title>
        <authorList>
            <person name="Rujirawat T."/>
            <person name="Krajaejun T."/>
        </authorList>
    </citation>
    <scope>NUCLEOTIDE SEQUENCE</scope>
    <source>
        <strain evidence="2">Pi057C3</strain>
    </source>
</reference>
<dbReference type="AlphaFoldDB" id="A0AAD5Q6Y1"/>
<name>A0AAD5Q6Y1_PYTIN</name>
<dbReference type="EMBL" id="JAKCXM010000113">
    <property type="protein sequence ID" value="KAJ0401999.1"/>
    <property type="molecule type" value="Genomic_DNA"/>
</dbReference>
<dbReference type="Proteomes" id="UP001209570">
    <property type="component" value="Unassembled WGS sequence"/>
</dbReference>
<evidence type="ECO:0000256" key="1">
    <source>
        <dbReference type="SAM" id="Phobius"/>
    </source>
</evidence>
<gene>
    <name evidence="2" type="ORF">P43SY_006514</name>
</gene>
<evidence type="ECO:0000313" key="2">
    <source>
        <dbReference type="EMBL" id="KAJ0401999.1"/>
    </source>
</evidence>
<feature type="transmembrane region" description="Helical" evidence="1">
    <location>
        <begin position="54"/>
        <end position="77"/>
    </location>
</feature>
<sequence>MVSPGKVTPLQPVRLRSLSGISSSLGPDDRRWAPAQDASILASISSSLYTATTVVLLVLRNAVLSIVVAWAFAGLCARCPFGLLPAQRLYDALLSEILMISQFAYCFIGSWTQATLLLSLQFLRCPAPRALSLAYCSWRVIRRSLVFYLAACGCLVGLLRACSSSSAPWLQRMRRLKFELYMAWIPN</sequence>
<proteinExistence type="predicted"/>
<evidence type="ECO:0000313" key="3">
    <source>
        <dbReference type="Proteomes" id="UP001209570"/>
    </source>
</evidence>
<keyword evidence="1" id="KW-1133">Transmembrane helix</keyword>